<comment type="subunit">
    <text evidence="10">Forms a complex with SecD. Part of the essential Sec protein translocation apparatus which comprises SecA, SecYEG and auxiliary proteins SecDF. Other proteins may also be involved.</text>
</comment>
<comment type="subcellular location">
    <subcellularLocation>
        <location evidence="1 10">Cell membrane</location>
        <topology evidence="1 10">Multi-pass membrane protein</topology>
    </subcellularLocation>
</comment>
<accession>A0A1J5FI89</accession>
<keyword evidence="5 10" id="KW-0812">Transmembrane</keyword>
<dbReference type="InterPro" id="IPR055344">
    <property type="entry name" value="SecD_SecF_C_bact"/>
</dbReference>
<keyword evidence="2 10" id="KW-0813">Transport</keyword>
<dbReference type="InterPro" id="IPR022813">
    <property type="entry name" value="SecD/SecF_arch_bac"/>
</dbReference>
<keyword evidence="3 10" id="KW-1003">Cell membrane</keyword>
<feature type="transmembrane region" description="Helical" evidence="10">
    <location>
        <begin position="268"/>
        <end position="293"/>
    </location>
</feature>
<dbReference type="SUPFAM" id="SSF82866">
    <property type="entry name" value="Multidrug efflux transporter AcrB transmembrane domain"/>
    <property type="match status" value="1"/>
</dbReference>
<comment type="similarity">
    <text evidence="10">Belongs to the SecD/SecF family. SecF subfamily.</text>
</comment>
<dbReference type="EMBL" id="MNYR01000049">
    <property type="protein sequence ID" value="OIP55278.1"/>
    <property type="molecule type" value="Genomic_DNA"/>
</dbReference>
<reference evidence="12 13" key="1">
    <citation type="journal article" date="2016" name="Environ. Microbiol.">
        <title>Genomic resolution of a cold subsurface aquifer community provides metabolic insights for novel microbes adapted to high CO concentrations.</title>
        <authorList>
            <person name="Probst A.J."/>
            <person name="Castelle C.J."/>
            <person name="Singh A."/>
            <person name="Brown C.T."/>
            <person name="Anantharaman K."/>
            <person name="Sharon I."/>
            <person name="Hug L.A."/>
            <person name="Burstein D."/>
            <person name="Emerson J.B."/>
            <person name="Thomas B.C."/>
            <person name="Banfield J.F."/>
        </authorList>
    </citation>
    <scope>NUCLEOTIDE SEQUENCE [LARGE SCALE GENOMIC DNA]</scope>
    <source>
        <strain evidence="12">CG2_30_39_24</strain>
    </source>
</reference>
<evidence type="ECO:0000256" key="9">
    <source>
        <dbReference type="ARBA" id="ARBA00023136"/>
    </source>
</evidence>
<evidence type="ECO:0000256" key="8">
    <source>
        <dbReference type="ARBA" id="ARBA00023010"/>
    </source>
</evidence>
<evidence type="ECO:0000256" key="1">
    <source>
        <dbReference type="ARBA" id="ARBA00004651"/>
    </source>
</evidence>
<dbReference type="GO" id="GO:0005886">
    <property type="term" value="C:plasma membrane"/>
    <property type="evidence" value="ECO:0007669"/>
    <property type="project" value="UniProtKB-SubCell"/>
</dbReference>
<dbReference type="InterPro" id="IPR005665">
    <property type="entry name" value="SecF_bac"/>
</dbReference>
<keyword evidence="6 10" id="KW-0653">Protein transport</keyword>
<evidence type="ECO:0000256" key="2">
    <source>
        <dbReference type="ARBA" id="ARBA00022448"/>
    </source>
</evidence>
<organism evidence="12 13">
    <name type="scientific">Candidatus Kuenenbacteria bacterium CG2_30_39_24</name>
    <dbReference type="NCBI Taxonomy" id="1805236"/>
    <lineage>
        <taxon>Bacteria</taxon>
        <taxon>Candidatus Kueneniibacteriota</taxon>
    </lineage>
</organism>
<feature type="transmembrane region" description="Helical" evidence="10">
    <location>
        <begin position="161"/>
        <end position="187"/>
    </location>
</feature>
<feature type="transmembrane region" description="Helical" evidence="10">
    <location>
        <begin position="12"/>
        <end position="31"/>
    </location>
</feature>
<feature type="transmembrane region" description="Helical" evidence="10">
    <location>
        <begin position="130"/>
        <end position="149"/>
    </location>
</feature>
<keyword evidence="9 10" id="KW-0472">Membrane</keyword>
<dbReference type="STRING" id="1805236.AUK13_03000"/>
<dbReference type="GO" id="GO:0015450">
    <property type="term" value="F:protein-transporting ATPase activity"/>
    <property type="evidence" value="ECO:0007669"/>
    <property type="project" value="InterPro"/>
</dbReference>
<dbReference type="PROSITE" id="PS50156">
    <property type="entry name" value="SSD"/>
    <property type="match status" value="1"/>
</dbReference>
<dbReference type="PANTHER" id="PTHR30081">
    <property type="entry name" value="PROTEIN-EXPORT MEMBRANE PROTEIN SEC"/>
    <property type="match status" value="1"/>
</dbReference>
<protein>
    <recommendedName>
        <fullName evidence="10">Protein-export membrane protein SecF</fullName>
    </recommendedName>
</protein>
<feature type="transmembrane region" description="Helical" evidence="10">
    <location>
        <begin position="245"/>
        <end position="262"/>
    </location>
</feature>
<dbReference type="InterPro" id="IPR048634">
    <property type="entry name" value="SecD_SecF_C"/>
</dbReference>
<name>A0A1J5FI89_9BACT</name>
<dbReference type="Pfam" id="PF02355">
    <property type="entry name" value="SecD_SecF_C"/>
    <property type="match status" value="1"/>
</dbReference>
<dbReference type="GO" id="GO:0065002">
    <property type="term" value="P:intracellular protein transmembrane transport"/>
    <property type="evidence" value="ECO:0007669"/>
    <property type="project" value="UniProtKB-UniRule"/>
</dbReference>
<dbReference type="AlphaFoldDB" id="A0A1J5FI89"/>
<feature type="transmembrane region" description="Helical" evidence="10">
    <location>
        <begin position="193"/>
        <end position="214"/>
    </location>
</feature>
<evidence type="ECO:0000313" key="12">
    <source>
        <dbReference type="EMBL" id="OIP55278.1"/>
    </source>
</evidence>
<dbReference type="InterPro" id="IPR022645">
    <property type="entry name" value="SecD/SecF_bac"/>
</dbReference>
<keyword evidence="4" id="KW-0997">Cell inner membrane</keyword>
<proteinExistence type="inferred from homology"/>
<evidence type="ECO:0000313" key="13">
    <source>
        <dbReference type="Proteomes" id="UP000183922"/>
    </source>
</evidence>
<evidence type="ECO:0000256" key="7">
    <source>
        <dbReference type="ARBA" id="ARBA00022989"/>
    </source>
</evidence>
<dbReference type="NCBIfam" id="TIGR00916">
    <property type="entry name" value="2A0604s01"/>
    <property type="match status" value="1"/>
</dbReference>
<comment type="function">
    <text evidence="10">Part of the Sec protein translocase complex. Interacts with the SecYEG preprotein conducting channel. SecDF uses the proton motive force (PMF) to complete protein translocation after the ATP-dependent function of SecA.</text>
</comment>
<evidence type="ECO:0000256" key="5">
    <source>
        <dbReference type="ARBA" id="ARBA00022692"/>
    </source>
</evidence>
<comment type="caution">
    <text evidence="12">The sequence shown here is derived from an EMBL/GenBank/DDBJ whole genome shotgun (WGS) entry which is preliminary data.</text>
</comment>
<dbReference type="Proteomes" id="UP000183922">
    <property type="component" value="Unassembled WGS sequence"/>
</dbReference>
<dbReference type="HAMAP" id="MF_01464_B">
    <property type="entry name" value="SecF_B"/>
    <property type="match status" value="1"/>
</dbReference>
<evidence type="ECO:0000259" key="11">
    <source>
        <dbReference type="PROSITE" id="PS50156"/>
    </source>
</evidence>
<dbReference type="Gene3D" id="1.20.1640.10">
    <property type="entry name" value="Multidrug efflux transporter AcrB transmembrane domain"/>
    <property type="match status" value="1"/>
</dbReference>
<dbReference type="NCBIfam" id="TIGR00966">
    <property type="entry name" value="transloc_SecF"/>
    <property type="match status" value="1"/>
</dbReference>
<dbReference type="PANTHER" id="PTHR30081:SF8">
    <property type="entry name" value="PROTEIN TRANSLOCASE SUBUNIT SECF"/>
    <property type="match status" value="1"/>
</dbReference>
<evidence type="ECO:0000256" key="10">
    <source>
        <dbReference type="HAMAP-Rule" id="MF_01464"/>
    </source>
</evidence>
<keyword evidence="8 10" id="KW-0811">Translocation</keyword>
<keyword evidence="7 10" id="KW-1133">Transmembrane helix</keyword>
<dbReference type="GO" id="GO:0043952">
    <property type="term" value="P:protein transport by the Sec complex"/>
    <property type="evidence" value="ECO:0007669"/>
    <property type="project" value="UniProtKB-UniRule"/>
</dbReference>
<dbReference type="PRINTS" id="PR01755">
    <property type="entry name" value="SECFTRNLCASE"/>
</dbReference>
<sequence>MLRIIQKRNIFFILSGTLVLVSIAAFIVWGLKLSIDFTGGSLSEISFIKDRPNVAEVRELLVSQKLNNTDEAVIQPAGSNELIIRTKTLTEDEHQQLVNVLKDNYGQENVVENRFESIGPVIGQELQNKAIVAVIIVLALIITYIAFTFRKVSKPMASWKYGLAATIALVHDVTIITGAFVLLGHYLNIEVGLLFVTALLTLLGYSVNDTIVVFDRIRENLIYRPKETFAETVNQSANETIARSINTSLTALLVLLALYFLGGVTIKYFVLALILGIIFGTYSSIFVASALLVSWHEFSRRKR</sequence>
<gene>
    <name evidence="10" type="primary">secF</name>
    <name evidence="12" type="ORF">AUK13_03000</name>
</gene>
<evidence type="ECO:0000256" key="6">
    <source>
        <dbReference type="ARBA" id="ARBA00022927"/>
    </source>
</evidence>
<evidence type="ECO:0000256" key="3">
    <source>
        <dbReference type="ARBA" id="ARBA00022475"/>
    </source>
</evidence>
<feature type="domain" description="SSD" evidence="11">
    <location>
        <begin position="130"/>
        <end position="294"/>
    </location>
</feature>
<evidence type="ECO:0000256" key="4">
    <source>
        <dbReference type="ARBA" id="ARBA00022519"/>
    </source>
</evidence>
<dbReference type="GO" id="GO:0006605">
    <property type="term" value="P:protein targeting"/>
    <property type="evidence" value="ECO:0007669"/>
    <property type="project" value="UniProtKB-UniRule"/>
</dbReference>
<dbReference type="InterPro" id="IPR000731">
    <property type="entry name" value="SSD"/>
</dbReference>